<feature type="transmembrane region" description="Helical" evidence="1">
    <location>
        <begin position="47"/>
        <end position="67"/>
    </location>
</feature>
<dbReference type="AlphaFoldDB" id="A0AAD9QF05"/>
<gene>
    <name evidence="2" type="ORF">P5673_017055</name>
</gene>
<organism evidence="2 3">
    <name type="scientific">Acropora cervicornis</name>
    <name type="common">Staghorn coral</name>
    <dbReference type="NCBI Taxonomy" id="6130"/>
    <lineage>
        <taxon>Eukaryota</taxon>
        <taxon>Metazoa</taxon>
        <taxon>Cnidaria</taxon>
        <taxon>Anthozoa</taxon>
        <taxon>Hexacorallia</taxon>
        <taxon>Scleractinia</taxon>
        <taxon>Astrocoeniina</taxon>
        <taxon>Acroporidae</taxon>
        <taxon>Acropora</taxon>
    </lineage>
</organism>
<protein>
    <submittedName>
        <fullName evidence="2">Uncharacterized protein</fullName>
    </submittedName>
</protein>
<accession>A0AAD9QF05</accession>
<comment type="caution">
    <text evidence="2">The sequence shown here is derived from an EMBL/GenBank/DDBJ whole genome shotgun (WGS) entry which is preliminary data.</text>
</comment>
<name>A0AAD9QF05_ACRCE</name>
<reference evidence="2" key="1">
    <citation type="journal article" date="2023" name="G3 (Bethesda)">
        <title>Whole genome assembly and annotation of the endangered Caribbean coral Acropora cervicornis.</title>
        <authorList>
            <person name="Selwyn J.D."/>
            <person name="Vollmer S.V."/>
        </authorList>
    </citation>
    <scope>NUCLEOTIDE SEQUENCE</scope>
    <source>
        <strain evidence="2">K2</strain>
    </source>
</reference>
<keyword evidence="1" id="KW-0472">Membrane</keyword>
<proteinExistence type="predicted"/>
<keyword evidence="1" id="KW-0812">Transmembrane</keyword>
<sequence length="78" mass="8724">MVEIVESLTNYYEYRNEVLGRINGLVVRFGSPEQPPNMCEKESSLCVVWVGVCFGILVVNAMVPYPIKDGILCSRGIK</sequence>
<evidence type="ECO:0000256" key="1">
    <source>
        <dbReference type="SAM" id="Phobius"/>
    </source>
</evidence>
<evidence type="ECO:0000313" key="3">
    <source>
        <dbReference type="Proteomes" id="UP001249851"/>
    </source>
</evidence>
<keyword evidence="1" id="KW-1133">Transmembrane helix</keyword>
<dbReference type="Proteomes" id="UP001249851">
    <property type="component" value="Unassembled WGS sequence"/>
</dbReference>
<keyword evidence="3" id="KW-1185">Reference proteome</keyword>
<evidence type="ECO:0000313" key="2">
    <source>
        <dbReference type="EMBL" id="KAK2560096.1"/>
    </source>
</evidence>
<dbReference type="EMBL" id="JARQWQ010000037">
    <property type="protein sequence ID" value="KAK2560096.1"/>
    <property type="molecule type" value="Genomic_DNA"/>
</dbReference>
<reference evidence="2" key="2">
    <citation type="journal article" date="2023" name="Science">
        <title>Genomic signatures of disease resistance in endangered staghorn corals.</title>
        <authorList>
            <person name="Vollmer S.V."/>
            <person name="Selwyn J.D."/>
            <person name="Despard B.A."/>
            <person name="Roesel C.L."/>
        </authorList>
    </citation>
    <scope>NUCLEOTIDE SEQUENCE</scope>
    <source>
        <strain evidence="2">K2</strain>
    </source>
</reference>